<name>A0A067QE07_9AGAM</name>
<gene>
    <name evidence="6" type="ORF">JAAARDRAFT_31810</name>
</gene>
<dbReference type="STRING" id="933084.A0A067QE07"/>
<dbReference type="InParanoid" id="A0A067QE07"/>
<reference evidence="7" key="1">
    <citation type="journal article" date="2014" name="Proc. Natl. Acad. Sci. U.S.A.">
        <title>Extensive sampling of basidiomycete genomes demonstrates inadequacy of the white-rot/brown-rot paradigm for wood decay fungi.</title>
        <authorList>
            <person name="Riley R."/>
            <person name="Salamov A.A."/>
            <person name="Brown D.W."/>
            <person name="Nagy L.G."/>
            <person name="Floudas D."/>
            <person name="Held B.W."/>
            <person name="Levasseur A."/>
            <person name="Lombard V."/>
            <person name="Morin E."/>
            <person name="Otillar R."/>
            <person name="Lindquist E.A."/>
            <person name="Sun H."/>
            <person name="LaButti K.M."/>
            <person name="Schmutz J."/>
            <person name="Jabbour D."/>
            <person name="Luo H."/>
            <person name="Baker S.E."/>
            <person name="Pisabarro A.G."/>
            <person name="Walton J.D."/>
            <person name="Blanchette R.A."/>
            <person name="Henrissat B."/>
            <person name="Martin F."/>
            <person name="Cullen D."/>
            <person name="Hibbett D.S."/>
            <person name="Grigoriev I.V."/>
        </authorList>
    </citation>
    <scope>NUCLEOTIDE SEQUENCE [LARGE SCALE GENOMIC DNA]</scope>
    <source>
        <strain evidence="7">MUCL 33604</strain>
    </source>
</reference>
<accession>A0A067QE07</accession>
<dbReference type="HOGENOM" id="CLU_073636_0_0_1"/>
<evidence type="ECO:0000256" key="4">
    <source>
        <dbReference type="SAM" id="MobiDB-lite"/>
    </source>
</evidence>
<feature type="region of interest" description="Disordered" evidence="4">
    <location>
        <begin position="1"/>
        <end position="67"/>
    </location>
</feature>
<comment type="subcellular location">
    <subcellularLocation>
        <location evidence="1">Nucleus</location>
    </subcellularLocation>
</comment>
<dbReference type="CDD" id="cd21075">
    <property type="entry name" value="DBD_XPA-like"/>
    <property type="match status" value="1"/>
</dbReference>
<dbReference type="Gene3D" id="3.90.530.10">
    <property type="entry name" value="XPA C-terminal domain"/>
    <property type="match status" value="1"/>
</dbReference>
<evidence type="ECO:0000313" key="7">
    <source>
        <dbReference type="Proteomes" id="UP000027265"/>
    </source>
</evidence>
<organism evidence="6 7">
    <name type="scientific">Jaapia argillacea MUCL 33604</name>
    <dbReference type="NCBI Taxonomy" id="933084"/>
    <lineage>
        <taxon>Eukaryota</taxon>
        <taxon>Fungi</taxon>
        <taxon>Dikarya</taxon>
        <taxon>Basidiomycota</taxon>
        <taxon>Agaricomycotina</taxon>
        <taxon>Agaricomycetes</taxon>
        <taxon>Agaricomycetidae</taxon>
        <taxon>Jaapiales</taxon>
        <taxon>Jaapiaceae</taxon>
        <taxon>Jaapia</taxon>
    </lineage>
</organism>
<protein>
    <recommendedName>
        <fullName evidence="5">XPA C-terminal domain-containing protein</fullName>
    </recommendedName>
</protein>
<feature type="region of interest" description="Disordered" evidence="4">
    <location>
        <begin position="159"/>
        <end position="191"/>
    </location>
</feature>
<proteinExistence type="predicted"/>
<evidence type="ECO:0000256" key="2">
    <source>
        <dbReference type="ARBA" id="ARBA00022833"/>
    </source>
</evidence>
<dbReference type="Pfam" id="PF05181">
    <property type="entry name" value="XPA_C"/>
    <property type="match status" value="1"/>
</dbReference>
<evidence type="ECO:0000313" key="6">
    <source>
        <dbReference type="EMBL" id="KDQ60826.1"/>
    </source>
</evidence>
<feature type="domain" description="XPA C-terminal" evidence="5">
    <location>
        <begin position="206"/>
        <end position="247"/>
    </location>
</feature>
<sequence>MMQKRILPATLSAGSTAGPSSLPSPTASRKRPRPLAIDPSSMALAEESPEARTKNSPAKRQKTERNTAIREWSDIPKWDTNKSVLLDMPVEILDKIFGTESGLRLQDHLALSGVCRSIRKAYTEKAWQVLMSHYTLSYTQRTLANHIFSDACIADSSPGSEHVPVSLESPPPPQPETPTKSRQSKKAKKADLTYRDRVVEIVNEKTLTTTNAKSQYKLTEKELLTLPFTTRVNPHNRYGARMRLFKDARVYALAMRVHGGPVGHEAHLQKLAGRVAKAKATREKNGTVPVKTAKPRMDAVAMLLPIMILHDWGYDDEDDEMY</sequence>
<dbReference type="InterPro" id="IPR022656">
    <property type="entry name" value="XPA_C"/>
</dbReference>
<feature type="compositionally biased region" description="Polar residues" evidence="4">
    <location>
        <begin position="12"/>
        <end position="27"/>
    </location>
</feature>
<evidence type="ECO:0000259" key="5">
    <source>
        <dbReference type="Pfam" id="PF05181"/>
    </source>
</evidence>
<evidence type="ECO:0000256" key="3">
    <source>
        <dbReference type="ARBA" id="ARBA00023242"/>
    </source>
</evidence>
<dbReference type="InterPro" id="IPR037129">
    <property type="entry name" value="XPA_sf"/>
</dbReference>
<keyword evidence="3" id="KW-0539">Nucleus</keyword>
<dbReference type="OrthoDB" id="68328at2759"/>
<dbReference type="AlphaFoldDB" id="A0A067QE07"/>
<dbReference type="GO" id="GO:0005634">
    <property type="term" value="C:nucleus"/>
    <property type="evidence" value="ECO:0007669"/>
    <property type="project" value="UniProtKB-SubCell"/>
</dbReference>
<keyword evidence="2" id="KW-0862">Zinc</keyword>
<dbReference type="EMBL" id="KL197713">
    <property type="protein sequence ID" value="KDQ60826.1"/>
    <property type="molecule type" value="Genomic_DNA"/>
</dbReference>
<dbReference type="SUPFAM" id="SSF46955">
    <property type="entry name" value="Putative DNA-binding domain"/>
    <property type="match status" value="1"/>
</dbReference>
<evidence type="ECO:0000256" key="1">
    <source>
        <dbReference type="ARBA" id="ARBA00004123"/>
    </source>
</evidence>
<keyword evidence="7" id="KW-1185">Reference proteome</keyword>
<dbReference type="InterPro" id="IPR009061">
    <property type="entry name" value="DNA-bd_dom_put_sf"/>
</dbReference>
<dbReference type="Proteomes" id="UP000027265">
    <property type="component" value="Unassembled WGS sequence"/>
</dbReference>